<evidence type="ECO:0000256" key="9">
    <source>
        <dbReference type="ARBA" id="ARBA00023242"/>
    </source>
</evidence>
<dbReference type="PRINTS" id="PR00685">
    <property type="entry name" value="TIFACTORIIB"/>
</dbReference>
<keyword evidence="9" id="KW-0539">Nucleus</keyword>
<reference evidence="12 13" key="1">
    <citation type="submission" date="2016-05" db="EMBL/GenBank/DDBJ databases">
        <title>First whole genome sequencing of Entamoeba histolytica HM1:IMSS-clone-6.</title>
        <authorList>
            <person name="Mukherjee Avik.K."/>
            <person name="Izumyama S."/>
            <person name="Nakada-Tsukui K."/>
            <person name="Nozaki T."/>
        </authorList>
    </citation>
    <scope>NUCLEOTIDE SEQUENCE [LARGE SCALE GENOMIC DNA]</scope>
    <source>
        <strain evidence="12 13">HM1:IMSS clone 6</strain>
    </source>
</reference>
<sequence length="546" mass="62226">MSSSDNENVSMEIEVDGNKPNKCSYCGGTEFRNEQGSLICENCGLVIDNSRALIAELQFDESGGKKILAGTQFGETEKKRYDIERQMRAIKKVGEMLKMKSIDIESGQRLYRVAMQTGITKGRKFSYSAGACLYIICRRERSDHLLIDFADVLHVSVRRLGRTFIRFCEELKFDLPFVDPCLYLQRFGEDLSFEKTGDVVRTAMRICQRMNRDWMHYGRRPSGICGVALYLAGRLHGEPRTLEEIVHVVRLSTTTVRVRLKEFLRTPSADLTLEQLNEDDQSTPHCNPPSYTLNRLKDKARETVGANVPLKKRKGNGDEYEAAEDKKLTEEIETLIGGEVSKIMGCKDIDSKPLNLGTLEGKSAKDVGLEGEHFDVEKLVDINKMKEEDFESEGIDEGECVVGDCSEFDNELDGYFLDDKEAEKRKQIWEELNAEFLEKEKKRLEEGEEIPIRKKREKKTKKSHSTFGEAMSEQLKKRSSRINWDVLGKMIEQTEKLAKGEVDIKIEVKDEENDPSLLSQHLEQRNDESSEEDTNDEGGAFFIGDV</sequence>
<keyword evidence="4" id="KW-0863">Zinc-finger</keyword>
<keyword evidence="12" id="KW-0648">Protein biosynthesis</keyword>
<protein>
    <submittedName>
        <fullName evidence="12">Transcription initiation factor IIIb chain brf putative</fullName>
    </submittedName>
</protein>
<dbReference type="VEuPathDB" id="AmoebaDB:EHI5A_007680"/>
<keyword evidence="3" id="KW-0479">Metal-binding</keyword>
<dbReference type="VEuPathDB" id="AmoebaDB:EHI8A_001500"/>
<dbReference type="GO" id="GO:0001006">
    <property type="term" value="F:RNA polymerase III type 3 promoter sequence-specific DNA binding"/>
    <property type="evidence" value="ECO:0007669"/>
    <property type="project" value="TreeGrafter"/>
</dbReference>
<keyword evidence="5" id="KW-0862">Zinc</keyword>
<dbReference type="SMART" id="SM00385">
    <property type="entry name" value="CYCLIN"/>
    <property type="match status" value="2"/>
</dbReference>
<dbReference type="AlphaFoldDB" id="A0A5K1V5R0"/>
<accession>A0A5K1V5R0</accession>
<gene>
    <name evidence="12" type="ORF">CL6EHI_158020</name>
</gene>
<evidence type="ECO:0000256" key="4">
    <source>
        <dbReference type="ARBA" id="ARBA00022771"/>
    </source>
</evidence>
<dbReference type="GO" id="GO:0008270">
    <property type="term" value="F:zinc ion binding"/>
    <property type="evidence" value="ECO:0007669"/>
    <property type="project" value="UniProtKB-KW"/>
</dbReference>
<feature type="domain" description="Cyclin-like" evidence="11">
    <location>
        <begin position="88"/>
        <end position="169"/>
    </location>
</feature>
<dbReference type="GO" id="GO:0097550">
    <property type="term" value="C:transcription preinitiation complex"/>
    <property type="evidence" value="ECO:0007669"/>
    <property type="project" value="TreeGrafter"/>
</dbReference>
<organism evidence="12 13">
    <name type="scientific">Entamoeba histolytica</name>
    <dbReference type="NCBI Taxonomy" id="5759"/>
    <lineage>
        <taxon>Eukaryota</taxon>
        <taxon>Amoebozoa</taxon>
        <taxon>Evosea</taxon>
        <taxon>Archamoebae</taxon>
        <taxon>Mastigamoebida</taxon>
        <taxon>Entamoebidae</taxon>
        <taxon>Entamoeba</taxon>
    </lineage>
</organism>
<keyword evidence="12" id="KW-0396">Initiation factor</keyword>
<dbReference type="VEuPathDB" id="AmoebaDB:EHI_158020"/>
<dbReference type="SUPFAM" id="SSF47954">
    <property type="entry name" value="Cyclin-like"/>
    <property type="match status" value="2"/>
</dbReference>
<dbReference type="GO" id="GO:0000126">
    <property type="term" value="C:transcription factor TFIIIB complex"/>
    <property type="evidence" value="ECO:0007669"/>
    <property type="project" value="TreeGrafter"/>
</dbReference>
<dbReference type="CDD" id="cd20553">
    <property type="entry name" value="CYCLIN_TFIIIB90_rpt1"/>
    <property type="match status" value="1"/>
</dbReference>
<evidence type="ECO:0000256" key="1">
    <source>
        <dbReference type="ARBA" id="ARBA00004123"/>
    </source>
</evidence>
<dbReference type="PANTHER" id="PTHR11618">
    <property type="entry name" value="TRANSCRIPTION INITIATION FACTOR IIB-RELATED"/>
    <property type="match status" value="1"/>
</dbReference>
<comment type="similarity">
    <text evidence="2">Belongs to the TFIIB family.</text>
</comment>
<feature type="region of interest" description="Disordered" evidence="10">
    <location>
        <begin position="508"/>
        <end position="546"/>
    </location>
</feature>
<dbReference type="InterPro" id="IPR036915">
    <property type="entry name" value="Cyclin-like_sf"/>
</dbReference>
<dbReference type="GO" id="GO:0017025">
    <property type="term" value="F:TBP-class protein binding"/>
    <property type="evidence" value="ECO:0007669"/>
    <property type="project" value="InterPro"/>
</dbReference>
<dbReference type="GO" id="GO:0003743">
    <property type="term" value="F:translation initiation factor activity"/>
    <property type="evidence" value="ECO:0007669"/>
    <property type="project" value="UniProtKB-KW"/>
</dbReference>
<evidence type="ECO:0000256" key="7">
    <source>
        <dbReference type="ARBA" id="ARBA00023159"/>
    </source>
</evidence>
<dbReference type="Pfam" id="PF00382">
    <property type="entry name" value="TFIIB"/>
    <property type="match status" value="2"/>
</dbReference>
<dbReference type="InterPro" id="IPR013763">
    <property type="entry name" value="Cyclin-like_dom"/>
</dbReference>
<dbReference type="InterPro" id="IPR013150">
    <property type="entry name" value="TFIIB_cyclin"/>
</dbReference>
<keyword evidence="6" id="KW-0805">Transcription regulation</keyword>
<evidence type="ECO:0000256" key="3">
    <source>
        <dbReference type="ARBA" id="ARBA00022723"/>
    </source>
</evidence>
<evidence type="ECO:0000313" key="13">
    <source>
        <dbReference type="Proteomes" id="UP000078387"/>
    </source>
</evidence>
<dbReference type="Gene3D" id="1.10.472.10">
    <property type="entry name" value="Cyclin-like"/>
    <property type="match status" value="2"/>
</dbReference>
<dbReference type="OMA" id="ISMAHRY"/>
<dbReference type="Pfam" id="PF07741">
    <property type="entry name" value="BRF1"/>
    <property type="match status" value="1"/>
</dbReference>
<dbReference type="Gene3D" id="2.20.25.10">
    <property type="match status" value="1"/>
</dbReference>
<dbReference type="SUPFAM" id="SSF57783">
    <property type="entry name" value="Zinc beta-ribbon"/>
    <property type="match status" value="1"/>
</dbReference>
<dbReference type="EMBL" id="BDEQ01000001">
    <property type="protein sequence ID" value="GAT95423.1"/>
    <property type="molecule type" value="Genomic_DNA"/>
</dbReference>
<evidence type="ECO:0000259" key="11">
    <source>
        <dbReference type="SMART" id="SM00385"/>
    </source>
</evidence>
<feature type="domain" description="Cyclin-like" evidence="11">
    <location>
        <begin position="182"/>
        <end position="265"/>
    </location>
</feature>
<evidence type="ECO:0000256" key="8">
    <source>
        <dbReference type="ARBA" id="ARBA00023163"/>
    </source>
</evidence>
<dbReference type="GO" id="GO:0000995">
    <property type="term" value="F:RNA polymerase III general transcription initiation factor activity"/>
    <property type="evidence" value="ECO:0007669"/>
    <property type="project" value="TreeGrafter"/>
</dbReference>
<dbReference type="VEuPathDB" id="AmoebaDB:EHI7A_002830"/>
<dbReference type="GO" id="GO:0070897">
    <property type="term" value="P:transcription preinitiation complex assembly"/>
    <property type="evidence" value="ECO:0007669"/>
    <property type="project" value="InterPro"/>
</dbReference>
<keyword evidence="8" id="KW-0804">Transcription</keyword>
<evidence type="ECO:0000256" key="5">
    <source>
        <dbReference type="ARBA" id="ARBA00022833"/>
    </source>
</evidence>
<evidence type="ECO:0000256" key="6">
    <source>
        <dbReference type="ARBA" id="ARBA00023015"/>
    </source>
</evidence>
<dbReference type="FunFam" id="1.10.472.10:FF:000002">
    <property type="entry name" value="Transcription factor IIIB 90 kDa subunit"/>
    <property type="match status" value="1"/>
</dbReference>
<name>A0A5K1V5R0_ENTHI</name>
<dbReference type="Gene3D" id="1.20.5.650">
    <property type="entry name" value="Single helix bin"/>
    <property type="match status" value="1"/>
</dbReference>
<keyword evidence="7" id="KW-0010">Activator</keyword>
<proteinExistence type="inferred from homology"/>
<dbReference type="InterPro" id="IPR011665">
    <property type="entry name" value="BRF1_TBP-bd_dom"/>
</dbReference>
<evidence type="ECO:0000313" key="12">
    <source>
        <dbReference type="EMBL" id="GAT95423.1"/>
    </source>
</evidence>
<feature type="region of interest" description="Disordered" evidence="10">
    <location>
        <begin position="452"/>
        <end position="474"/>
    </location>
</feature>
<feature type="compositionally biased region" description="Basic residues" evidence="10">
    <location>
        <begin position="453"/>
        <end position="464"/>
    </location>
</feature>
<dbReference type="VEuPathDB" id="AmoebaDB:KM1_011910"/>
<dbReference type="GO" id="GO:0005634">
    <property type="term" value="C:nucleus"/>
    <property type="evidence" value="ECO:0007669"/>
    <property type="project" value="UniProtKB-SubCell"/>
</dbReference>
<dbReference type="Proteomes" id="UP000078387">
    <property type="component" value="Unassembled WGS sequence"/>
</dbReference>
<evidence type="ECO:0000256" key="10">
    <source>
        <dbReference type="SAM" id="MobiDB-lite"/>
    </source>
</evidence>
<evidence type="ECO:0000256" key="2">
    <source>
        <dbReference type="ARBA" id="ARBA00010857"/>
    </source>
</evidence>
<dbReference type="CDD" id="cd20554">
    <property type="entry name" value="CYCLIN_TFIIIB90_rpt2"/>
    <property type="match status" value="1"/>
</dbReference>
<dbReference type="PANTHER" id="PTHR11618:SF4">
    <property type="entry name" value="TRANSCRIPTION FACTOR IIIB 90 KDA SUBUNIT"/>
    <property type="match status" value="1"/>
</dbReference>
<comment type="caution">
    <text evidence="12">The sequence shown here is derived from an EMBL/GenBank/DDBJ whole genome shotgun (WGS) entry which is preliminary data.</text>
</comment>
<dbReference type="SMR" id="A0A5K1V5R0"/>
<comment type="subcellular location">
    <subcellularLocation>
        <location evidence="1">Nucleus</location>
    </subcellularLocation>
</comment>
<dbReference type="InterPro" id="IPR000812">
    <property type="entry name" value="TFIIB"/>
</dbReference>